<feature type="compositionally biased region" description="Gly residues" evidence="1">
    <location>
        <begin position="130"/>
        <end position="150"/>
    </location>
</feature>
<gene>
    <name evidence="2" type="ORF">BO97DRAFT_429724</name>
</gene>
<dbReference type="AlphaFoldDB" id="A0A395HJA0"/>
<evidence type="ECO:0000313" key="3">
    <source>
        <dbReference type="Proteomes" id="UP000248961"/>
    </source>
</evidence>
<dbReference type="VEuPathDB" id="FungiDB:BO97DRAFT_429724"/>
<proteinExistence type="predicted"/>
<evidence type="ECO:0000256" key="1">
    <source>
        <dbReference type="SAM" id="MobiDB-lite"/>
    </source>
</evidence>
<dbReference type="STRING" id="1450537.A0A395HJA0"/>
<feature type="compositionally biased region" description="Acidic residues" evidence="1">
    <location>
        <begin position="151"/>
        <end position="163"/>
    </location>
</feature>
<feature type="non-terminal residue" evidence="2">
    <location>
        <position position="183"/>
    </location>
</feature>
<keyword evidence="3" id="KW-1185">Reference proteome</keyword>
<feature type="region of interest" description="Disordered" evidence="1">
    <location>
        <begin position="1"/>
        <end position="183"/>
    </location>
</feature>
<feature type="compositionally biased region" description="Polar residues" evidence="1">
    <location>
        <begin position="45"/>
        <end position="61"/>
    </location>
</feature>
<organism evidence="2 3">
    <name type="scientific">Aspergillus homomorphus (strain CBS 101889)</name>
    <dbReference type="NCBI Taxonomy" id="1450537"/>
    <lineage>
        <taxon>Eukaryota</taxon>
        <taxon>Fungi</taxon>
        <taxon>Dikarya</taxon>
        <taxon>Ascomycota</taxon>
        <taxon>Pezizomycotina</taxon>
        <taxon>Eurotiomycetes</taxon>
        <taxon>Eurotiomycetidae</taxon>
        <taxon>Eurotiales</taxon>
        <taxon>Aspergillaceae</taxon>
        <taxon>Aspergillus</taxon>
        <taxon>Aspergillus subgen. Circumdati</taxon>
    </lineage>
</organism>
<dbReference type="RefSeq" id="XP_025546132.1">
    <property type="nucleotide sequence ID" value="XM_025697381.1"/>
</dbReference>
<feature type="compositionally biased region" description="Basic and acidic residues" evidence="1">
    <location>
        <begin position="96"/>
        <end position="110"/>
    </location>
</feature>
<dbReference type="OrthoDB" id="28335at2759"/>
<dbReference type="GeneID" id="37201670"/>
<evidence type="ECO:0000313" key="2">
    <source>
        <dbReference type="EMBL" id="RAL06978.1"/>
    </source>
</evidence>
<protein>
    <submittedName>
        <fullName evidence="2">Uncharacterized protein</fullName>
    </submittedName>
</protein>
<name>A0A395HJA0_ASPHC</name>
<feature type="compositionally biased region" description="Basic and acidic residues" evidence="1">
    <location>
        <begin position="164"/>
        <end position="183"/>
    </location>
</feature>
<dbReference type="Proteomes" id="UP000248961">
    <property type="component" value="Unassembled WGS sequence"/>
</dbReference>
<reference evidence="2 3" key="1">
    <citation type="submission" date="2018-02" db="EMBL/GenBank/DDBJ databases">
        <title>The genomes of Aspergillus section Nigri reveals drivers in fungal speciation.</title>
        <authorList>
            <consortium name="DOE Joint Genome Institute"/>
            <person name="Vesth T.C."/>
            <person name="Nybo J."/>
            <person name="Theobald S."/>
            <person name="Brandl J."/>
            <person name="Frisvad J.C."/>
            <person name="Nielsen K.F."/>
            <person name="Lyhne E.K."/>
            <person name="Kogle M.E."/>
            <person name="Kuo A."/>
            <person name="Riley R."/>
            <person name="Clum A."/>
            <person name="Nolan M."/>
            <person name="Lipzen A."/>
            <person name="Salamov A."/>
            <person name="Henrissat B."/>
            <person name="Wiebenga A."/>
            <person name="De vries R.P."/>
            <person name="Grigoriev I.V."/>
            <person name="Mortensen U.H."/>
            <person name="Andersen M.R."/>
            <person name="Baker S.E."/>
        </authorList>
    </citation>
    <scope>NUCLEOTIDE SEQUENCE [LARGE SCALE GENOMIC DNA]</scope>
    <source>
        <strain evidence="2 3">CBS 101889</strain>
    </source>
</reference>
<dbReference type="EMBL" id="KZ824343">
    <property type="protein sequence ID" value="RAL06978.1"/>
    <property type="molecule type" value="Genomic_DNA"/>
</dbReference>
<accession>A0A395HJA0</accession>
<sequence length="183" mass="18692">MSSPPPTNPLKRPSISSTTSQPAGGASSSTSSHYNPKRPRMHPLRQTSFPNTMDLDSSSRAYSDAGSVTGSFTGSLGGTSADGVFLTKGKKRGRKSKAEKERELLREEGNLRAGGMMDRLGSVDADGASVRGGAGGEGSGGPGGGGGGAGGDDDEDDEGDDEGELLRREEGTTDTEAEKKNLA</sequence>
<feature type="compositionally biased region" description="Polar residues" evidence="1">
    <location>
        <begin position="14"/>
        <end position="34"/>
    </location>
</feature>